<proteinExistence type="predicted"/>
<dbReference type="RefSeq" id="WP_229840581.1">
    <property type="nucleotide sequence ID" value="NZ_BMSV01000007.1"/>
</dbReference>
<reference evidence="1" key="1">
    <citation type="journal article" date="2014" name="Int. J. Syst. Evol. Microbiol.">
        <title>Complete genome sequence of Corynebacterium casei LMG S-19264T (=DSM 44701T), isolated from a smear-ripened cheese.</title>
        <authorList>
            <consortium name="US DOE Joint Genome Institute (JGI-PGF)"/>
            <person name="Walter F."/>
            <person name="Albersmeier A."/>
            <person name="Kalinowski J."/>
            <person name="Ruckert C."/>
        </authorList>
    </citation>
    <scope>NUCLEOTIDE SEQUENCE</scope>
    <source>
        <strain evidence="1">JCM 4335</strain>
    </source>
</reference>
<accession>A0A918B3X5</accession>
<sequence length="138" mass="15220">MTRPHISASVRSPSPGREVPVLQCTAVTAVLSPRGEVGYPMCELGEGHEGEHAQYCWDDDVAGGAVWFRWRGLGGRFVLLAWCETVGGAYGDACTLFRDHSAAHSWDVTDPTLEAVRQDLERRFPELLREPDPGPEQD</sequence>
<evidence type="ECO:0000313" key="2">
    <source>
        <dbReference type="Proteomes" id="UP000654123"/>
    </source>
</evidence>
<protein>
    <submittedName>
        <fullName evidence="1">Uncharacterized protein</fullName>
    </submittedName>
</protein>
<keyword evidence="2" id="KW-1185">Reference proteome</keyword>
<reference evidence="1" key="2">
    <citation type="submission" date="2020-09" db="EMBL/GenBank/DDBJ databases">
        <authorList>
            <person name="Sun Q."/>
            <person name="Ohkuma M."/>
        </authorList>
    </citation>
    <scope>NUCLEOTIDE SEQUENCE</scope>
    <source>
        <strain evidence="1">JCM 4335</strain>
    </source>
</reference>
<dbReference type="AlphaFoldDB" id="A0A918B3X5"/>
<dbReference type="Proteomes" id="UP000654123">
    <property type="component" value="Unassembled WGS sequence"/>
</dbReference>
<dbReference type="EMBL" id="BMSV01000007">
    <property type="protein sequence ID" value="GGQ15936.1"/>
    <property type="molecule type" value="Genomic_DNA"/>
</dbReference>
<evidence type="ECO:0000313" key="1">
    <source>
        <dbReference type="EMBL" id="GGQ15936.1"/>
    </source>
</evidence>
<name>A0A918B3X5_9ACTN</name>
<organism evidence="1 2">
    <name type="scientific">Streptomyces roseolilacinus</name>
    <dbReference type="NCBI Taxonomy" id="66904"/>
    <lineage>
        <taxon>Bacteria</taxon>
        <taxon>Bacillati</taxon>
        <taxon>Actinomycetota</taxon>
        <taxon>Actinomycetes</taxon>
        <taxon>Kitasatosporales</taxon>
        <taxon>Streptomycetaceae</taxon>
        <taxon>Streptomyces</taxon>
    </lineage>
</organism>
<gene>
    <name evidence="1" type="ORF">GCM10010249_38300</name>
</gene>
<comment type="caution">
    <text evidence="1">The sequence shown here is derived from an EMBL/GenBank/DDBJ whole genome shotgun (WGS) entry which is preliminary data.</text>
</comment>